<dbReference type="EMBL" id="OE182322">
    <property type="protein sequence ID" value="CAD7574379.1"/>
    <property type="molecule type" value="Genomic_DNA"/>
</dbReference>
<keyword evidence="4" id="KW-0325">Glycoprotein</keyword>
<comment type="similarity">
    <text evidence="1 5">Belongs to the type-B carboxylesterase/lipase family.</text>
</comment>
<evidence type="ECO:0000256" key="2">
    <source>
        <dbReference type="ARBA" id="ARBA00022487"/>
    </source>
</evidence>
<reference evidence="7" key="1">
    <citation type="submission" date="2020-11" db="EMBL/GenBank/DDBJ databases">
        <authorList>
            <person name="Tran Van P."/>
        </authorList>
    </citation>
    <scope>NUCLEOTIDE SEQUENCE</scope>
</reference>
<keyword evidence="3 5" id="KW-0378">Hydrolase</keyword>
<dbReference type="InterPro" id="IPR029058">
    <property type="entry name" value="AB_hydrolase_fold"/>
</dbReference>
<dbReference type="EC" id="3.1.1.-" evidence="5"/>
<keyword evidence="2" id="KW-0719">Serine esterase</keyword>
<evidence type="ECO:0000256" key="5">
    <source>
        <dbReference type="RuleBase" id="RU361235"/>
    </source>
</evidence>
<dbReference type="PROSITE" id="PS00122">
    <property type="entry name" value="CARBOXYLESTERASE_B_1"/>
    <property type="match status" value="1"/>
</dbReference>
<dbReference type="PANTHER" id="PTHR11559">
    <property type="entry name" value="CARBOXYLESTERASE"/>
    <property type="match status" value="1"/>
</dbReference>
<dbReference type="SUPFAM" id="SSF53474">
    <property type="entry name" value="alpha/beta-Hydrolases"/>
    <property type="match status" value="1"/>
</dbReference>
<gene>
    <name evidence="7" type="ORF">TCMB3V08_LOCUS6996</name>
</gene>
<name>A0A7R9J867_TIMCA</name>
<dbReference type="InterPro" id="IPR002018">
    <property type="entry name" value="CarbesteraseB"/>
</dbReference>
<evidence type="ECO:0000256" key="1">
    <source>
        <dbReference type="ARBA" id="ARBA00005964"/>
    </source>
</evidence>
<organism evidence="7">
    <name type="scientific">Timema californicum</name>
    <name type="common">California timema</name>
    <name type="synonym">Walking stick</name>
    <dbReference type="NCBI Taxonomy" id="61474"/>
    <lineage>
        <taxon>Eukaryota</taxon>
        <taxon>Metazoa</taxon>
        <taxon>Ecdysozoa</taxon>
        <taxon>Arthropoda</taxon>
        <taxon>Hexapoda</taxon>
        <taxon>Insecta</taxon>
        <taxon>Pterygota</taxon>
        <taxon>Neoptera</taxon>
        <taxon>Polyneoptera</taxon>
        <taxon>Phasmatodea</taxon>
        <taxon>Timematodea</taxon>
        <taxon>Timematoidea</taxon>
        <taxon>Timematidae</taxon>
        <taxon>Timema</taxon>
    </lineage>
</organism>
<dbReference type="InterPro" id="IPR050309">
    <property type="entry name" value="Type-B_Carboxylest/Lipase"/>
</dbReference>
<dbReference type="AlphaFoldDB" id="A0A7R9J867"/>
<dbReference type="Gene3D" id="3.40.50.1820">
    <property type="entry name" value="alpha/beta hydrolase"/>
    <property type="match status" value="1"/>
</dbReference>
<evidence type="ECO:0000256" key="4">
    <source>
        <dbReference type="ARBA" id="ARBA00023180"/>
    </source>
</evidence>
<protein>
    <recommendedName>
        <fullName evidence="5">Carboxylic ester hydrolase</fullName>
        <ecNumber evidence="5">3.1.1.-</ecNumber>
    </recommendedName>
</protein>
<dbReference type="GO" id="GO:0052689">
    <property type="term" value="F:carboxylic ester hydrolase activity"/>
    <property type="evidence" value="ECO:0007669"/>
    <property type="project" value="UniProtKB-KW"/>
</dbReference>
<dbReference type="InterPro" id="IPR019819">
    <property type="entry name" value="Carboxylesterase_B_CS"/>
</dbReference>
<dbReference type="InterPro" id="IPR019826">
    <property type="entry name" value="Carboxylesterase_B_AS"/>
</dbReference>
<proteinExistence type="inferred from homology"/>
<evidence type="ECO:0000259" key="6">
    <source>
        <dbReference type="Pfam" id="PF00135"/>
    </source>
</evidence>
<evidence type="ECO:0000256" key="3">
    <source>
        <dbReference type="ARBA" id="ARBA00022801"/>
    </source>
</evidence>
<sequence length="588" mass="64398">MSSLALSVVTAGTNMSSLALLVATAGTIMSSLALSVVPTVFSLLSLLLDTVVSGAVVPEVVVTHGALKGSYLTSRNGREFVAFRGIQYAKPPLGELRFRSPKPPSRWSGVRNATEDTSPCTQRSIFARQVEVSGSEDCLYLNVYTPQLPDGSSDVLPVMVWFHGGGWVSGAGTSKFYGPQFLLDKDIVLVTVTYRLGPIGFLSTGDEAAPGNFGLKDQVAALRWVQDNIAVFGGNPNSVTIFGESAGGASVHYHILSPLSQGLFHRGISQSGTALCSWTLAPNGSSKHQAQRLATLLNCPSAPSKALVDCLRRREAKDIIATDKDFMEWDVDPLIPFKPVVETTAEEGEDIFIPDHPLNMILNKSREFNIPWITGLNSGDGGLKAAPIFAKDNLVQDLDREFDRVAPISMFYGETSLKTEEVSRRIRDFYFGDKPINNDTLHSVVDMFTDNWFLSGADQAVKLQVAVSSAPVYYYYFDYRGTKSFSELFSGLTTDFGKSYGVGIHNLVAFQSRQLSVSTKEAMGLLYHYRNPTPDEKDVAVRWQPITSSDLEYLHIGSDVYMDSGLLKERADFWASLPVRPNLHKDEL</sequence>
<accession>A0A7R9J867</accession>
<dbReference type="PROSITE" id="PS00941">
    <property type="entry name" value="CARBOXYLESTERASE_B_2"/>
    <property type="match status" value="1"/>
</dbReference>
<feature type="domain" description="Carboxylesterase type B" evidence="6">
    <location>
        <begin position="58"/>
        <end position="574"/>
    </location>
</feature>
<evidence type="ECO:0000313" key="7">
    <source>
        <dbReference type="EMBL" id="CAD7574379.1"/>
    </source>
</evidence>
<dbReference type="Pfam" id="PF00135">
    <property type="entry name" value="COesterase"/>
    <property type="match status" value="1"/>
</dbReference>